<dbReference type="SUPFAM" id="SSF82693">
    <property type="entry name" value="Multidrug efflux transporter AcrB pore domain, PN1, PN2, PC1 and PC2 subdomains"/>
    <property type="match status" value="2"/>
</dbReference>
<accession>A0A4R3Q1E7</accession>
<evidence type="ECO:0000256" key="5">
    <source>
        <dbReference type="ARBA" id="ARBA00022692"/>
    </source>
</evidence>
<feature type="transmembrane region" description="Helical" evidence="8">
    <location>
        <begin position="81"/>
        <end position="97"/>
    </location>
</feature>
<feature type="transmembrane region" description="Helical" evidence="8">
    <location>
        <begin position="427"/>
        <end position="453"/>
    </location>
</feature>
<feature type="transmembrane region" description="Helical" evidence="8">
    <location>
        <begin position="383"/>
        <end position="406"/>
    </location>
</feature>
<dbReference type="NCBIfam" id="TIGR00914">
    <property type="entry name" value="2A0601"/>
    <property type="match status" value="1"/>
</dbReference>
<dbReference type="PANTHER" id="PTHR32063:SF19">
    <property type="entry name" value="CATION EFFLUX SYSTEM PROTEIN CUSA"/>
    <property type="match status" value="1"/>
</dbReference>
<comment type="caution">
    <text evidence="9">The sequence shown here is derived from an EMBL/GenBank/DDBJ whole genome shotgun (WGS) entry which is preliminary data.</text>
</comment>
<comment type="subcellular location">
    <subcellularLocation>
        <location evidence="1">Cell membrane</location>
        <topology evidence="1">Multi-pass membrane protein</topology>
    </subcellularLocation>
</comment>
<feature type="transmembrane region" description="Helical" evidence="8">
    <location>
        <begin position="862"/>
        <end position="881"/>
    </location>
</feature>
<dbReference type="AlphaFoldDB" id="A0A4R3Q1E7"/>
<keyword evidence="7 8" id="KW-0472">Membrane</keyword>
<evidence type="ECO:0000256" key="3">
    <source>
        <dbReference type="ARBA" id="ARBA00022448"/>
    </source>
</evidence>
<feature type="transmembrane region" description="Helical" evidence="8">
    <location>
        <begin position="12"/>
        <end position="31"/>
    </location>
</feature>
<dbReference type="InterPro" id="IPR004763">
    <property type="entry name" value="CusA-like"/>
</dbReference>
<evidence type="ECO:0000256" key="7">
    <source>
        <dbReference type="ARBA" id="ARBA00023136"/>
    </source>
</evidence>
<name>A0A4R3Q1E7_RHISU</name>
<gene>
    <name evidence="9" type="ORF">EV132_108243</name>
</gene>
<dbReference type="GO" id="GO:0042910">
    <property type="term" value="F:xenobiotic transmembrane transporter activity"/>
    <property type="evidence" value="ECO:0007669"/>
    <property type="project" value="TreeGrafter"/>
</dbReference>
<comment type="similarity">
    <text evidence="2">Belongs to the resistance-nodulation-cell division (RND) (TC 2.A.6) family.</text>
</comment>
<dbReference type="InterPro" id="IPR001036">
    <property type="entry name" value="Acrflvin-R"/>
</dbReference>
<dbReference type="PRINTS" id="PR00702">
    <property type="entry name" value="ACRIFLAVINRP"/>
</dbReference>
<keyword evidence="5 8" id="KW-0812">Transmembrane</keyword>
<evidence type="ECO:0000256" key="8">
    <source>
        <dbReference type="SAM" id="Phobius"/>
    </source>
</evidence>
<dbReference type="GO" id="GO:0005886">
    <property type="term" value="C:plasma membrane"/>
    <property type="evidence" value="ECO:0007669"/>
    <property type="project" value="UniProtKB-SubCell"/>
</dbReference>
<keyword evidence="6 8" id="KW-1133">Transmembrane helix</keyword>
<dbReference type="RefSeq" id="WP_132563982.1">
    <property type="nucleotide sequence ID" value="NZ_SMBH01000008.1"/>
</dbReference>
<sequence>MIARVISWSAHNLVLIFVGAALAIAGGIYALRSLPLDAIPDLSDIQVIVYTEYPGQAPQVVEDQVTYPLTTSMLTVPKSKVVRGFSFFGVSFVYVIFDDGTDPYWARSRVLEYLNAASSRLPQGVTPTLGPDATGVGWVYQYAVVAKNLTLAELRSLQDWVVRFGVSKSEGVAEVASVGGFVKQYSIVVDPSRLKAQGISLTDISNAVRASNTDVGGRTIELSEFEFMVRGRGYLKGISDIENIVLKTQNGTPLRLGDVAKVELVPDERRGITELNGEGEVASGIVLQRFGANALTVIDNAKKNLTSVQSSLPAGTEIVPVYDRSTLIEAAIETLKGTLIEESIVVALVTVAFLLHVRSALVAIIMLPVGILIAFIAMKLLGIGANIMSLGGIAIAIGAMIDAAIVMIENAHKHLERAPPDKPRTKILVDAASEVGPALFFSLLIITVSFLPIFTLESQEGRLFGPLAFTKTFAMAAAAFLSITLVPALMILFVRGRIVPEHKNPLNRFLIWIYRPVIAGVLKVKTLTILAAVAILAATAWPVQHIGSEFMPNLDEGTLMYMPTTLPGISVTKAAELMQTQDRIIKSFPEVESVFGKAGRALTATDPAPTEMFETIITLKPKSQWRPGVTTDSLKQEMDAALQFPGVSNAWTMPIRARIDMLSTGIRTPVGVKVYGTDLGEMENVARQIESVLKIIPGTSSAYAERVIGGYYLDIVPDRISLGRYGLTINDIQDVISMALGSEVVTSTVEGRERYGVAIRYPRASRSDPQSIARDVQVSLPGGGSVPLGEVADVKLTRGATTIRTENGQLAVYIFVDIANRDLGGYVADAQEAVAKSVKMPAGYSVAWSGQFEYLERAKARLMIVVPLTLALIFLLLYLNFKALTETMIVMLSLPFALVGGIWLMWWLGFNASVAVAVGFIALAGVAAETGVIMLIYLDQALKERRSICETDGRDFTRADLHQSIMVGAVERVRPKMMTVVAIMAGLVPILWSTGTGSEIMQRIAVPMIGGMISSTLLTLVVIPAIYGLVKGWQLTASAEIPLVDVKPGSNTLSDAAE</sequence>
<dbReference type="Gene3D" id="3.30.70.1320">
    <property type="entry name" value="Multidrug efflux transporter AcrB pore domain like"/>
    <property type="match status" value="1"/>
</dbReference>
<feature type="transmembrane region" description="Helical" evidence="8">
    <location>
        <begin position="914"/>
        <end position="938"/>
    </location>
</feature>
<feature type="transmembrane region" description="Helical" evidence="8">
    <location>
        <begin position="973"/>
        <end position="992"/>
    </location>
</feature>
<evidence type="ECO:0000313" key="10">
    <source>
        <dbReference type="Proteomes" id="UP000294576"/>
    </source>
</evidence>
<proteinExistence type="inferred from homology"/>
<dbReference type="Proteomes" id="UP000294576">
    <property type="component" value="Unassembled WGS sequence"/>
</dbReference>
<dbReference type="Gene3D" id="3.30.70.1440">
    <property type="entry name" value="Multidrug efflux transporter AcrB pore domain"/>
    <property type="match status" value="1"/>
</dbReference>
<reference evidence="9 10" key="1">
    <citation type="submission" date="2019-03" db="EMBL/GenBank/DDBJ databases">
        <title>Genomic Encyclopedia of Type Strains, Phase IV (KMG-V): Genome sequencing to study the core and pangenomes of soil and plant-associated prokaryotes.</title>
        <authorList>
            <person name="Whitman W."/>
        </authorList>
    </citation>
    <scope>NUCLEOTIDE SEQUENCE [LARGE SCALE GENOMIC DNA]</scope>
    <source>
        <strain evidence="9 10">Hc14</strain>
    </source>
</reference>
<keyword evidence="3" id="KW-0813">Transport</keyword>
<evidence type="ECO:0000256" key="6">
    <source>
        <dbReference type="ARBA" id="ARBA00022989"/>
    </source>
</evidence>
<dbReference type="PANTHER" id="PTHR32063">
    <property type="match status" value="1"/>
</dbReference>
<feature type="transmembrane region" description="Helical" evidence="8">
    <location>
        <begin position="1004"/>
        <end position="1030"/>
    </location>
</feature>
<dbReference type="Pfam" id="PF00873">
    <property type="entry name" value="ACR_tran"/>
    <property type="match status" value="1"/>
</dbReference>
<keyword evidence="4" id="KW-1003">Cell membrane</keyword>
<dbReference type="Gene3D" id="1.20.1640.10">
    <property type="entry name" value="Multidrug efflux transporter AcrB transmembrane domain"/>
    <property type="match status" value="2"/>
</dbReference>
<feature type="transmembrane region" description="Helical" evidence="8">
    <location>
        <begin position="344"/>
        <end position="377"/>
    </location>
</feature>
<dbReference type="InterPro" id="IPR027463">
    <property type="entry name" value="AcrB_DN_DC_subdom"/>
</dbReference>
<feature type="transmembrane region" description="Helical" evidence="8">
    <location>
        <begin position="888"/>
        <end position="908"/>
    </location>
</feature>
<evidence type="ECO:0000256" key="1">
    <source>
        <dbReference type="ARBA" id="ARBA00004651"/>
    </source>
</evidence>
<dbReference type="SUPFAM" id="SSF82714">
    <property type="entry name" value="Multidrug efflux transporter AcrB TolC docking domain, DN and DC subdomains"/>
    <property type="match status" value="2"/>
</dbReference>
<dbReference type="Gene3D" id="3.30.2090.10">
    <property type="entry name" value="Multidrug efflux transporter AcrB TolC docking domain, DN and DC subdomains"/>
    <property type="match status" value="2"/>
</dbReference>
<dbReference type="EMBL" id="SMBH01000008">
    <property type="protein sequence ID" value="TCU14873.1"/>
    <property type="molecule type" value="Genomic_DNA"/>
</dbReference>
<dbReference type="Gene3D" id="3.30.70.1430">
    <property type="entry name" value="Multidrug efflux transporter AcrB pore domain"/>
    <property type="match status" value="2"/>
</dbReference>
<evidence type="ECO:0000313" key="9">
    <source>
        <dbReference type="EMBL" id="TCU14873.1"/>
    </source>
</evidence>
<evidence type="ECO:0000256" key="2">
    <source>
        <dbReference type="ARBA" id="ARBA00010942"/>
    </source>
</evidence>
<organism evidence="9 10">
    <name type="scientific">Rhizobium sullae</name>
    <name type="common">Rhizobium hedysari</name>
    <dbReference type="NCBI Taxonomy" id="50338"/>
    <lineage>
        <taxon>Bacteria</taxon>
        <taxon>Pseudomonadati</taxon>
        <taxon>Pseudomonadota</taxon>
        <taxon>Alphaproteobacteria</taxon>
        <taxon>Hyphomicrobiales</taxon>
        <taxon>Rhizobiaceae</taxon>
        <taxon>Rhizobium/Agrobacterium group</taxon>
        <taxon>Rhizobium</taxon>
    </lineage>
</organism>
<dbReference type="GO" id="GO:0008324">
    <property type="term" value="F:monoatomic cation transmembrane transporter activity"/>
    <property type="evidence" value="ECO:0007669"/>
    <property type="project" value="InterPro"/>
</dbReference>
<feature type="transmembrane region" description="Helical" evidence="8">
    <location>
        <begin position="473"/>
        <end position="496"/>
    </location>
</feature>
<feature type="transmembrane region" description="Helical" evidence="8">
    <location>
        <begin position="517"/>
        <end position="541"/>
    </location>
</feature>
<evidence type="ECO:0000256" key="4">
    <source>
        <dbReference type="ARBA" id="ARBA00022475"/>
    </source>
</evidence>
<protein>
    <submittedName>
        <fullName evidence="9">Cu(I)/Ag(I) efflux system membrane protein CusA/SilA</fullName>
    </submittedName>
</protein>
<dbReference type="SUPFAM" id="SSF82866">
    <property type="entry name" value="Multidrug efflux transporter AcrB transmembrane domain"/>
    <property type="match status" value="2"/>
</dbReference>